<gene>
    <name evidence="1" type="ORF">LCGC14_2579180</name>
</gene>
<comment type="caution">
    <text evidence="1">The sequence shown here is derived from an EMBL/GenBank/DDBJ whole genome shotgun (WGS) entry which is preliminary data.</text>
</comment>
<protein>
    <submittedName>
        <fullName evidence="1">Uncharacterized protein</fullName>
    </submittedName>
</protein>
<dbReference type="EMBL" id="LAZR01043014">
    <property type="protein sequence ID" value="KKL08106.1"/>
    <property type="molecule type" value="Genomic_DNA"/>
</dbReference>
<organism evidence="1">
    <name type="scientific">marine sediment metagenome</name>
    <dbReference type="NCBI Taxonomy" id="412755"/>
    <lineage>
        <taxon>unclassified sequences</taxon>
        <taxon>metagenomes</taxon>
        <taxon>ecological metagenomes</taxon>
    </lineage>
</organism>
<feature type="non-terminal residue" evidence="1">
    <location>
        <position position="251"/>
    </location>
</feature>
<dbReference type="AlphaFoldDB" id="A0A0F9CR10"/>
<sequence>MSFEDWQTENQQVEPDGFEAWKAGPTAIQKAGQAVKELAAAPVRTIESMAAGGLGGLIRMGAESITTERYLEKMRSVESRLNTITGAHLKIPAISIIAEHLVRKYGPKRAHSFYDRKVKRLADSGKKIQDFWNEQANKGWEAPNPDIVEARWRDRPISKTVSAVSSGLTSIGVVIGTTFLTKSPHAGLAMLAASETGSMYGRLRDEDVPVDVASKLAQMAGAWTYATEKIGFDRLLKPGKRTIMAALKKGG</sequence>
<reference evidence="1" key="1">
    <citation type="journal article" date="2015" name="Nature">
        <title>Complex archaea that bridge the gap between prokaryotes and eukaryotes.</title>
        <authorList>
            <person name="Spang A."/>
            <person name="Saw J.H."/>
            <person name="Jorgensen S.L."/>
            <person name="Zaremba-Niedzwiedzka K."/>
            <person name="Martijn J."/>
            <person name="Lind A.E."/>
            <person name="van Eijk R."/>
            <person name="Schleper C."/>
            <person name="Guy L."/>
            <person name="Ettema T.J."/>
        </authorList>
    </citation>
    <scope>NUCLEOTIDE SEQUENCE</scope>
</reference>
<accession>A0A0F9CR10</accession>
<proteinExistence type="predicted"/>
<name>A0A0F9CR10_9ZZZZ</name>
<evidence type="ECO:0000313" key="1">
    <source>
        <dbReference type="EMBL" id="KKL08106.1"/>
    </source>
</evidence>